<feature type="binding site" evidence="2">
    <location>
        <position position="261"/>
    </location>
    <ligand>
        <name>FAD</name>
        <dbReference type="ChEBI" id="CHEBI:57692"/>
    </ligand>
</feature>
<dbReference type="Pfam" id="PF00732">
    <property type="entry name" value="GMC_oxred_N"/>
    <property type="match status" value="1"/>
</dbReference>
<organism evidence="6 7">
    <name type="scientific">Hortaea werneckii EXF-2000</name>
    <dbReference type="NCBI Taxonomy" id="1157616"/>
    <lineage>
        <taxon>Eukaryota</taxon>
        <taxon>Fungi</taxon>
        <taxon>Dikarya</taxon>
        <taxon>Ascomycota</taxon>
        <taxon>Pezizomycotina</taxon>
        <taxon>Dothideomycetes</taxon>
        <taxon>Dothideomycetidae</taxon>
        <taxon>Mycosphaerellales</taxon>
        <taxon>Teratosphaeriaceae</taxon>
        <taxon>Hortaea</taxon>
    </lineage>
</organism>
<protein>
    <recommendedName>
        <fullName evidence="4 5">Glucose-methanol-choline oxidoreductase N-terminal domain-containing protein</fullName>
    </recommendedName>
</protein>
<accession>A0A1Z5SSQ0</accession>
<evidence type="ECO:0000313" key="6">
    <source>
        <dbReference type="EMBL" id="OTA23850.1"/>
    </source>
</evidence>
<dbReference type="VEuPathDB" id="FungiDB:BTJ68_13528"/>
<dbReference type="EMBL" id="MUNK01000272">
    <property type="protein sequence ID" value="OTA23850.1"/>
    <property type="molecule type" value="Genomic_DNA"/>
</dbReference>
<gene>
    <name evidence="6" type="ORF">BTJ68_13528</name>
</gene>
<dbReference type="Pfam" id="PF05199">
    <property type="entry name" value="GMC_oxred_C"/>
    <property type="match status" value="1"/>
</dbReference>
<dbReference type="InterPro" id="IPR000172">
    <property type="entry name" value="GMC_OxRdtase_N"/>
</dbReference>
<proteinExistence type="inferred from homology"/>
<evidence type="ECO:0000256" key="1">
    <source>
        <dbReference type="ARBA" id="ARBA00010790"/>
    </source>
</evidence>
<evidence type="ECO:0000256" key="3">
    <source>
        <dbReference type="RuleBase" id="RU003968"/>
    </source>
</evidence>
<keyword evidence="3" id="KW-0285">Flavoprotein</keyword>
<dbReference type="SUPFAM" id="SSF54373">
    <property type="entry name" value="FAD-linked reductases, C-terminal domain"/>
    <property type="match status" value="1"/>
</dbReference>
<dbReference type="PIRSF" id="PIRSF000137">
    <property type="entry name" value="Alcohol_oxidase"/>
    <property type="match status" value="1"/>
</dbReference>
<dbReference type="InterPro" id="IPR012132">
    <property type="entry name" value="GMC_OxRdtase"/>
</dbReference>
<name>A0A1Z5SSQ0_HORWE</name>
<dbReference type="PROSITE" id="PS00624">
    <property type="entry name" value="GMC_OXRED_2"/>
    <property type="match status" value="1"/>
</dbReference>
<feature type="binding site" evidence="2">
    <location>
        <position position="106"/>
    </location>
    <ligand>
        <name>FAD</name>
        <dbReference type="ChEBI" id="CHEBI:57692"/>
    </ligand>
</feature>
<dbReference type="PANTHER" id="PTHR11552:SF210">
    <property type="entry name" value="GLUCOSE-METHANOL-CHOLINE OXIDOREDUCTASE N-TERMINAL DOMAIN-CONTAINING PROTEIN-RELATED"/>
    <property type="match status" value="1"/>
</dbReference>
<keyword evidence="7" id="KW-1185">Reference proteome</keyword>
<dbReference type="InParanoid" id="A0A1Z5SSQ0"/>
<dbReference type="InterPro" id="IPR036188">
    <property type="entry name" value="FAD/NAD-bd_sf"/>
</dbReference>
<feature type="domain" description="Glucose-methanol-choline oxidoreductase N-terminal" evidence="5">
    <location>
        <begin position="296"/>
        <end position="310"/>
    </location>
</feature>
<comment type="caution">
    <text evidence="6">The sequence shown here is derived from an EMBL/GenBank/DDBJ whole genome shotgun (WGS) entry which is preliminary data.</text>
</comment>
<dbReference type="Gene3D" id="3.50.50.60">
    <property type="entry name" value="FAD/NAD(P)-binding domain"/>
    <property type="match status" value="1"/>
</dbReference>
<keyword evidence="2 3" id="KW-0274">FAD</keyword>
<dbReference type="GO" id="GO:0016614">
    <property type="term" value="F:oxidoreductase activity, acting on CH-OH group of donors"/>
    <property type="evidence" value="ECO:0007669"/>
    <property type="project" value="InterPro"/>
</dbReference>
<dbReference type="Gene3D" id="3.30.560.10">
    <property type="entry name" value="Glucose Oxidase, domain 3"/>
    <property type="match status" value="1"/>
</dbReference>
<dbReference type="SUPFAM" id="SSF51905">
    <property type="entry name" value="FAD/NAD(P)-binding domain"/>
    <property type="match status" value="1"/>
</dbReference>
<evidence type="ECO:0000259" key="5">
    <source>
        <dbReference type="PROSITE" id="PS00624"/>
    </source>
</evidence>
<sequence>MAVNGQNNTRYPALSDSANDFLQHKYDYVIVGGGTAGLVVAARLSENPDVTVGVLEAGKERLDDPLIDTPAAFAQMFNDPQYDWCFRTEPQTENDQKRHHIPRGKVLGGSSAINYMMYVRGSSQDYDDWAAIVSDPGWSSSAMNQYMRKHQTLEPIDPAIVDRSTMPFVGDHHGTSGPVRTSFNDTIVPLENDIIKACDEVTGLSAKPTDPWSGDHIGFFNTLGAVTRTGPNKGRRSYAARGYFEANASRSNLHVLCEATVTSVQLDGDRVTGVNFRHAGVDHLVEVTREVVVSCGAIQSPQILELSGIGDPDVLAAAGIECKVVNKAIGANLQDHCLTGVEWQLQPGIATSDVMHDPEVMAALQKQYMETGGGPLSSIVSMQGFFPYKLFASEAEQKEIIQSLETTLPTLTPFQRKQYERIIEHLQSDHSANLQFVALPATVDLENGPQDQSKLITAPASPEAHGLTAALCLQYPASRGSVHIKSADVDDHPAIQPAFLTHPADAAVLGAGLRMVDSMIKSNHVNDKVLRRTHPDPSTDLSDLDQAKDWIHKVIVSEYHPCGSCAMGDAVDTKLKVNGVKGLRVVDASIFPNHVSGNIVSSVYMVAEKGADLIKADWDYAALDKVSLRRKERKCRDIWEIIHRS</sequence>
<dbReference type="AlphaFoldDB" id="A0A1Z5SSQ0"/>
<evidence type="ECO:0000313" key="7">
    <source>
        <dbReference type="Proteomes" id="UP000194280"/>
    </source>
</evidence>
<dbReference type="InterPro" id="IPR007867">
    <property type="entry name" value="GMC_OxRtase_C"/>
</dbReference>
<dbReference type="GO" id="GO:0050660">
    <property type="term" value="F:flavin adenine dinucleotide binding"/>
    <property type="evidence" value="ECO:0007669"/>
    <property type="project" value="InterPro"/>
</dbReference>
<dbReference type="Proteomes" id="UP000194280">
    <property type="component" value="Unassembled WGS sequence"/>
</dbReference>
<dbReference type="STRING" id="1157616.A0A1Z5SSQ0"/>
<evidence type="ECO:0000256" key="2">
    <source>
        <dbReference type="PIRSR" id="PIRSR000137-2"/>
    </source>
</evidence>
<feature type="domain" description="Glucose-methanol-choline oxidoreductase N-terminal" evidence="4">
    <location>
        <begin position="104"/>
        <end position="127"/>
    </location>
</feature>
<dbReference type="PANTHER" id="PTHR11552">
    <property type="entry name" value="GLUCOSE-METHANOL-CHOLINE GMC OXIDOREDUCTASE"/>
    <property type="match status" value="1"/>
</dbReference>
<comment type="cofactor">
    <cofactor evidence="2">
        <name>FAD</name>
        <dbReference type="ChEBI" id="CHEBI:57692"/>
    </cofactor>
</comment>
<evidence type="ECO:0000259" key="4">
    <source>
        <dbReference type="PROSITE" id="PS00623"/>
    </source>
</evidence>
<reference evidence="6 7" key="1">
    <citation type="submission" date="2017-01" db="EMBL/GenBank/DDBJ databases">
        <title>The recent genome duplication of the halophilic yeast Hortaea werneckii: insights from long-read sequencing.</title>
        <authorList>
            <person name="Sinha S."/>
            <person name="Flibotte S."/>
            <person name="Neira M."/>
            <person name="Lenassi M."/>
            <person name="Gostincar C."/>
            <person name="Stajich J.E."/>
            <person name="Nislow C.E."/>
        </authorList>
    </citation>
    <scope>NUCLEOTIDE SEQUENCE [LARGE SCALE GENOMIC DNA]</scope>
    <source>
        <strain evidence="6 7">EXF-2000</strain>
    </source>
</reference>
<dbReference type="OrthoDB" id="269227at2759"/>
<comment type="similarity">
    <text evidence="1 3">Belongs to the GMC oxidoreductase family.</text>
</comment>
<dbReference type="PROSITE" id="PS00623">
    <property type="entry name" value="GMC_OXRED_1"/>
    <property type="match status" value="1"/>
</dbReference>